<keyword evidence="4" id="KW-0732">Signal</keyword>
<dbReference type="PANTHER" id="PTHR23259:SF70">
    <property type="entry name" value="ACCESSORY GLAND PROTEIN ACP62F-RELATED"/>
    <property type="match status" value="1"/>
</dbReference>
<protein>
    <recommendedName>
        <fullName evidence="5">TIL domain-containing protein</fullName>
    </recommendedName>
</protein>
<comment type="caution">
    <text evidence="6">The sequence shown here is derived from an EMBL/GenBank/DDBJ whole genome shotgun (WGS) entry which is preliminary data.</text>
</comment>
<keyword evidence="7" id="KW-1185">Reference proteome</keyword>
<dbReference type="InterPro" id="IPR002919">
    <property type="entry name" value="TIL_dom"/>
</dbReference>
<comment type="similarity">
    <text evidence="1">Belongs to the serine protease inhibitor-like (TIL domain-containing) family.</text>
</comment>
<dbReference type="GO" id="GO:0030414">
    <property type="term" value="F:peptidase inhibitor activity"/>
    <property type="evidence" value="ECO:0007669"/>
    <property type="project" value="UniProtKB-KW"/>
</dbReference>
<dbReference type="InterPro" id="IPR051368">
    <property type="entry name" value="SerProtInhib-TIL_Domain"/>
</dbReference>
<evidence type="ECO:0000313" key="7">
    <source>
        <dbReference type="Proteomes" id="UP000826195"/>
    </source>
</evidence>
<dbReference type="InterPro" id="IPR036084">
    <property type="entry name" value="Ser_inhib-like_sf"/>
</dbReference>
<reference evidence="6 7" key="1">
    <citation type="journal article" date="2021" name="J. Hered.">
        <title>A chromosome-level genome assembly of the parasitoid wasp, Cotesia glomerata (Hymenoptera: Braconidae).</title>
        <authorList>
            <person name="Pinto B.J."/>
            <person name="Weis J.J."/>
            <person name="Gamble T."/>
            <person name="Ode P.J."/>
            <person name="Paul R."/>
            <person name="Zaspel J.M."/>
        </authorList>
    </citation>
    <scope>NUCLEOTIDE SEQUENCE [LARGE SCALE GENOMIC DNA]</scope>
    <source>
        <strain evidence="6">CgM1</strain>
    </source>
</reference>
<sequence length="178" mass="20027">MVCKISILFIAAVICFTWVEASFLYKYDRNGCSPKEHLVYSNPDCEPTCSNHDGPIFCTKYFNFFKIGGRSCFCVKGYLRNSNGDCVKAEECPKLDRVGKNPSYKCHKNECGPNEHLVNDNPSCEPTCSNHDSPFICTRMGGPSCYCVEGYLRNSNGVCVKVEECPQRRDGNIIFPKD</sequence>
<feature type="chain" id="PRO_5043462461" description="TIL domain-containing protein" evidence="4">
    <location>
        <begin position="22"/>
        <end position="178"/>
    </location>
</feature>
<organism evidence="6 7">
    <name type="scientific">Cotesia glomerata</name>
    <name type="common">Lepidopteran parasitic wasp</name>
    <name type="synonym">Apanteles glomeratus</name>
    <dbReference type="NCBI Taxonomy" id="32391"/>
    <lineage>
        <taxon>Eukaryota</taxon>
        <taxon>Metazoa</taxon>
        <taxon>Ecdysozoa</taxon>
        <taxon>Arthropoda</taxon>
        <taxon>Hexapoda</taxon>
        <taxon>Insecta</taxon>
        <taxon>Pterygota</taxon>
        <taxon>Neoptera</taxon>
        <taxon>Endopterygota</taxon>
        <taxon>Hymenoptera</taxon>
        <taxon>Apocrita</taxon>
        <taxon>Ichneumonoidea</taxon>
        <taxon>Braconidae</taxon>
        <taxon>Microgastrinae</taxon>
        <taxon>Cotesia</taxon>
    </lineage>
</organism>
<dbReference type="EMBL" id="JAHXZJ010000374">
    <property type="protein sequence ID" value="KAH0560563.1"/>
    <property type="molecule type" value="Genomic_DNA"/>
</dbReference>
<evidence type="ECO:0000313" key="6">
    <source>
        <dbReference type="EMBL" id="KAH0560563.1"/>
    </source>
</evidence>
<accession>A0AAV7IX25</accession>
<feature type="domain" description="TIL" evidence="5">
    <location>
        <begin position="32"/>
        <end position="92"/>
    </location>
</feature>
<dbReference type="AlphaFoldDB" id="A0AAV7IX25"/>
<dbReference type="CDD" id="cd19941">
    <property type="entry name" value="TIL"/>
    <property type="match status" value="2"/>
</dbReference>
<dbReference type="Pfam" id="PF01826">
    <property type="entry name" value="TIL"/>
    <property type="match status" value="2"/>
</dbReference>
<proteinExistence type="inferred from homology"/>
<name>A0AAV7IX25_COTGL</name>
<dbReference type="Gene3D" id="2.10.25.10">
    <property type="entry name" value="Laminin"/>
    <property type="match status" value="2"/>
</dbReference>
<dbReference type="Proteomes" id="UP000826195">
    <property type="component" value="Unassembled WGS sequence"/>
</dbReference>
<keyword evidence="3" id="KW-1015">Disulfide bond</keyword>
<evidence type="ECO:0000256" key="1">
    <source>
        <dbReference type="ARBA" id="ARBA00007611"/>
    </source>
</evidence>
<gene>
    <name evidence="6" type="ORF">KQX54_005917</name>
</gene>
<dbReference type="PANTHER" id="PTHR23259">
    <property type="entry name" value="RIDDLE"/>
    <property type="match status" value="1"/>
</dbReference>
<evidence type="ECO:0000256" key="2">
    <source>
        <dbReference type="ARBA" id="ARBA00022690"/>
    </source>
</evidence>
<dbReference type="SUPFAM" id="SSF57567">
    <property type="entry name" value="Serine protease inhibitors"/>
    <property type="match status" value="2"/>
</dbReference>
<evidence type="ECO:0000256" key="4">
    <source>
        <dbReference type="SAM" id="SignalP"/>
    </source>
</evidence>
<evidence type="ECO:0000256" key="3">
    <source>
        <dbReference type="ARBA" id="ARBA00023157"/>
    </source>
</evidence>
<feature type="signal peptide" evidence="4">
    <location>
        <begin position="1"/>
        <end position="21"/>
    </location>
</feature>
<evidence type="ECO:0000259" key="5">
    <source>
        <dbReference type="Pfam" id="PF01826"/>
    </source>
</evidence>
<feature type="domain" description="TIL" evidence="5">
    <location>
        <begin position="111"/>
        <end position="165"/>
    </location>
</feature>
<keyword evidence="2" id="KW-0646">Protease inhibitor</keyword>